<dbReference type="VEuPathDB" id="VectorBase:RSAN_037056"/>
<reference evidence="3" key="1">
    <citation type="journal article" date="2020" name="Cell">
        <title>Large-Scale Comparative Analyses of Tick Genomes Elucidate Their Genetic Diversity and Vector Capacities.</title>
        <authorList>
            <consortium name="Tick Genome and Microbiome Consortium (TIGMIC)"/>
            <person name="Jia N."/>
            <person name="Wang J."/>
            <person name="Shi W."/>
            <person name="Du L."/>
            <person name="Sun Y."/>
            <person name="Zhan W."/>
            <person name="Jiang J.F."/>
            <person name="Wang Q."/>
            <person name="Zhang B."/>
            <person name="Ji P."/>
            <person name="Bell-Sakyi L."/>
            <person name="Cui X.M."/>
            <person name="Yuan T.T."/>
            <person name="Jiang B.G."/>
            <person name="Yang W.F."/>
            <person name="Lam T.T."/>
            <person name="Chang Q.C."/>
            <person name="Ding S.J."/>
            <person name="Wang X.J."/>
            <person name="Zhu J.G."/>
            <person name="Ruan X.D."/>
            <person name="Zhao L."/>
            <person name="Wei J.T."/>
            <person name="Ye R.Z."/>
            <person name="Que T.C."/>
            <person name="Du C.H."/>
            <person name="Zhou Y.H."/>
            <person name="Cheng J.X."/>
            <person name="Dai P.F."/>
            <person name="Guo W.B."/>
            <person name="Han X.H."/>
            <person name="Huang E.J."/>
            <person name="Li L.F."/>
            <person name="Wei W."/>
            <person name="Gao Y.C."/>
            <person name="Liu J.Z."/>
            <person name="Shao H.Z."/>
            <person name="Wang X."/>
            <person name="Wang C.C."/>
            <person name="Yang T.C."/>
            <person name="Huo Q.B."/>
            <person name="Li W."/>
            <person name="Chen H.Y."/>
            <person name="Chen S.E."/>
            <person name="Zhou L.G."/>
            <person name="Ni X.B."/>
            <person name="Tian J.H."/>
            <person name="Sheng Y."/>
            <person name="Liu T."/>
            <person name="Pan Y.S."/>
            <person name="Xia L.Y."/>
            <person name="Li J."/>
            <person name="Zhao F."/>
            <person name="Cao W.C."/>
        </authorList>
    </citation>
    <scope>NUCLEOTIDE SEQUENCE</scope>
    <source>
        <strain evidence="3">Rsan-2018</strain>
    </source>
</reference>
<evidence type="ECO:0000256" key="2">
    <source>
        <dbReference type="SAM" id="Phobius"/>
    </source>
</evidence>
<dbReference type="EMBL" id="JABSTV010000315">
    <property type="protein sequence ID" value="KAH7986710.1"/>
    <property type="molecule type" value="Genomic_DNA"/>
</dbReference>
<dbReference type="InterPro" id="IPR008952">
    <property type="entry name" value="Tetraspanin_EC2_sf"/>
</dbReference>
<feature type="transmembrane region" description="Helical" evidence="2">
    <location>
        <begin position="132"/>
        <end position="156"/>
    </location>
</feature>
<dbReference type="GO" id="GO:0016020">
    <property type="term" value="C:membrane"/>
    <property type="evidence" value="ECO:0007669"/>
    <property type="project" value="InterPro"/>
</dbReference>
<dbReference type="Gene3D" id="1.10.1450.10">
    <property type="entry name" value="Tetraspanin"/>
    <property type="match status" value="1"/>
</dbReference>
<evidence type="ECO:0000313" key="3">
    <source>
        <dbReference type="EMBL" id="KAH7986710.1"/>
    </source>
</evidence>
<evidence type="ECO:0000313" key="4">
    <source>
        <dbReference type="Proteomes" id="UP000821837"/>
    </source>
</evidence>
<feature type="compositionally biased region" description="Polar residues" evidence="1">
    <location>
        <begin position="1"/>
        <end position="13"/>
    </location>
</feature>
<protein>
    <submittedName>
        <fullName evidence="3">Uncharacterized protein</fullName>
    </submittedName>
</protein>
<keyword evidence="2" id="KW-1133">Transmembrane helix</keyword>
<keyword evidence="4" id="KW-1185">Reference proteome</keyword>
<keyword evidence="2" id="KW-0812">Transmembrane</keyword>
<gene>
    <name evidence="3" type="ORF">HPB52_024783</name>
</gene>
<feature type="region of interest" description="Disordered" evidence="1">
    <location>
        <begin position="86"/>
        <end position="130"/>
    </location>
</feature>
<dbReference type="Proteomes" id="UP000821837">
    <property type="component" value="Unassembled WGS sequence"/>
</dbReference>
<feature type="region of interest" description="Disordered" evidence="1">
    <location>
        <begin position="1"/>
        <end position="31"/>
    </location>
</feature>
<reference evidence="3" key="2">
    <citation type="submission" date="2021-09" db="EMBL/GenBank/DDBJ databases">
        <authorList>
            <person name="Jia N."/>
            <person name="Wang J."/>
            <person name="Shi W."/>
            <person name="Du L."/>
            <person name="Sun Y."/>
            <person name="Zhan W."/>
            <person name="Jiang J."/>
            <person name="Wang Q."/>
            <person name="Zhang B."/>
            <person name="Ji P."/>
            <person name="Sakyi L.B."/>
            <person name="Cui X."/>
            <person name="Yuan T."/>
            <person name="Jiang B."/>
            <person name="Yang W."/>
            <person name="Lam T.T.-Y."/>
            <person name="Chang Q."/>
            <person name="Ding S."/>
            <person name="Wang X."/>
            <person name="Zhu J."/>
            <person name="Ruan X."/>
            <person name="Zhao L."/>
            <person name="Wei J."/>
            <person name="Que T."/>
            <person name="Du C."/>
            <person name="Cheng J."/>
            <person name="Dai P."/>
            <person name="Han X."/>
            <person name="Huang E."/>
            <person name="Gao Y."/>
            <person name="Liu J."/>
            <person name="Shao H."/>
            <person name="Ye R."/>
            <person name="Li L."/>
            <person name="Wei W."/>
            <person name="Wang X."/>
            <person name="Wang C."/>
            <person name="Huo Q."/>
            <person name="Li W."/>
            <person name="Guo W."/>
            <person name="Chen H."/>
            <person name="Chen S."/>
            <person name="Zhou L."/>
            <person name="Zhou L."/>
            <person name="Ni X."/>
            <person name="Tian J."/>
            <person name="Zhou Y."/>
            <person name="Sheng Y."/>
            <person name="Liu T."/>
            <person name="Pan Y."/>
            <person name="Xia L."/>
            <person name="Li J."/>
            <person name="Zhao F."/>
            <person name="Cao W."/>
        </authorList>
    </citation>
    <scope>NUCLEOTIDE SEQUENCE</scope>
    <source>
        <strain evidence="3">Rsan-2018</strain>
        <tissue evidence="3">Larvae</tissue>
    </source>
</reference>
<comment type="caution">
    <text evidence="3">The sequence shown here is derived from an EMBL/GenBank/DDBJ whole genome shotgun (WGS) entry which is preliminary data.</text>
</comment>
<name>A0A9D4TDU3_RHISA</name>
<dbReference type="AlphaFoldDB" id="A0A9D4TDU3"/>
<proteinExistence type="predicted"/>
<organism evidence="3 4">
    <name type="scientific">Rhipicephalus sanguineus</name>
    <name type="common">Brown dog tick</name>
    <name type="synonym">Ixodes sanguineus</name>
    <dbReference type="NCBI Taxonomy" id="34632"/>
    <lineage>
        <taxon>Eukaryota</taxon>
        <taxon>Metazoa</taxon>
        <taxon>Ecdysozoa</taxon>
        <taxon>Arthropoda</taxon>
        <taxon>Chelicerata</taxon>
        <taxon>Arachnida</taxon>
        <taxon>Acari</taxon>
        <taxon>Parasitiformes</taxon>
        <taxon>Ixodida</taxon>
        <taxon>Ixodoidea</taxon>
        <taxon>Ixodidae</taxon>
        <taxon>Rhipicephalinae</taxon>
        <taxon>Rhipicephalus</taxon>
        <taxon>Rhipicephalus</taxon>
    </lineage>
</organism>
<keyword evidence="2" id="KW-0472">Membrane</keyword>
<evidence type="ECO:0000256" key="1">
    <source>
        <dbReference type="SAM" id="MobiDB-lite"/>
    </source>
</evidence>
<sequence length="183" mass="20718">MSFIKTSSWNLSAESALRSNPPPPWSTGRRTVRMRRYMQPDLVKYYRHSVDWDDMVDHMQNSFQCCGIGPLAYQDWDRNSRYRCTPSNPSHERCSVPSRAAESRAPERAVQELGRSEAADTRRQLPGQRPQLGAPHVVVVGGVALLASIGLLLAVATTREYMNGLRRPKQAPDASCQRLPYYQ</sequence>
<accession>A0A9D4TDU3</accession>
<feature type="compositionally biased region" description="Basic and acidic residues" evidence="1">
    <location>
        <begin position="101"/>
        <end position="123"/>
    </location>
</feature>
<dbReference type="SUPFAM" id="SSF48652">
    <property type="entry name" value="Tetraspanin"/>
    <property type="match status" value="1"/>
</dbReference>